<keyword evidence="2" id="KW-0560">Oxidoreductase</keyword>
<dbReference type="PROSITE" id="PS00061">
    <property type="entry name" value="ADH_SHORT"/>
    <property type="match status" value="1"/>
</dbReference>
<organism evidence="3 4">
    <name type="scientific">Amblyomma americanum</name>
    <name type="common">Lone star tick</name>
    <dbReference type="NCBI Taxonomy" id="6943"/>
    <lineage>
        <taxon>Eukaryota</taxon>
        <taxon>Metazoa</taxon>
        <taxon>Ecdysozoa</taxon>
        <taxon>Arthropoda</taxon>
        <taxon>Chelicerata</taxon>
        <taxon>Arachnida</taxon>
        <taxon>Acari</taxon>
        <taxon>Parasitiformes</taxon>
        <taxon>Ixodida</taxon>
        <taxon>Ixodoidea</taxon>
        <taxon>Ixodidae</taxon>
        <taxon>Amblyomminae</taxon>
        <taxon>Amblyomma</taxon>
    </lineage>
</organism>
<dbReference type="SUPFAM" id="SSF51735">
    <property type="entry name" value="NAD(P)-binding Rossmann-fold domains"/>
    <property type="match status" value="1"/>
</dbReference>
<dbReference type="Pfam" id="PF13561">
    <property type="entry name" value="adh_short_C2"/>
    <property type="match status" value="1"/>
</dbReference>
<dbReference type="GO" id="GO:0016491">
    <property type="term" value="F:oxidoreductase activity"/>
    <property type="evidence" value="ECO:0007669"/>
    <property type="project" value="UniProtKB-KW"/>
</dbReference>
<dbReference type="PANTHER" id="PTHR24321:SF8">
    <property type="entry name" value="ESTRADIOL 17-BETA-DEHYDROGENASE 8-RELATED"/>
    <property type="match status" value="1"/>
</dbReference>
<dbReference type="PRINTS" id="PR00081">
    <property type="entry name" value="GDHRDH"/>
</dbReference>
<dbReference type="Proteomes" id="UP001321473">
    <property type="component" value="Unassembled WGS sequence"/>
</dbReference>
<sequence>MLRSGKKLPEGGGAIINVGSTGAKRFCEGFGPYAASKAAVEALTKSAAKELAAHGIRCNTVVPGLTETPMIGDFDEDRRTTLTSEVPLKRAAKPHEIAEAVLFLCLPKSSSYITGASLVVSGGQYM</sequence>
<protein>
    <submittedName>
        <fullName evidence="3">Uncharacterized protein</fullName>
    </submittedName>
</protein>
<evidence type="ECO:0000313" key="3">
    <source>
        <dbReference type="EMBL" id="KAK8789048.1"/>
    </source>
</evidence>
<dbReference type="InterPro" id="IPR002347">
    <property type="entry name" value="SDR_fam"/>
</dbReference>
<dbReference type="PRINTS" id="PR00080">
    <property type="entry name" value="SDRFAMILY"/>
</dbReference>
<dbReference type="EMBL" id="JARKHS020000202">
    <property type="protein sequence ID" value="KAK8789048.1"/>
    <property type="molecule type" value="Genomic_DNA"/>
</dbReference>
<keyword evidence="4" id="KW-1185">Reference proteome</keyword>
<accession>A0AAQ4FRJ0</accession>
<name>A0AAQ4FRJ0_AMBAM</name>
<proteinExistence type="inferred from homology"/>
<dbReference type="InterPro" id="IPR036291">
    <property type="entry name" value="NAD(P)-bd_dom_sf"/>
</dbReference>
<dbReference type="Gene3D" id="3.40.50.720">
    <property type="entry name" value="NAD(P)-binding Rossmann-like Domain"/>
    <property type="match status" value="1"/>
</dbReference>
<comment type="caution">
    <text evidence="3">The sequence shown here is derived from an EMBL/GenBank/DDBJ whole genome shotgun (WGS) entry which is preliminary data.</text>
</comment>
<evidence type="ECO:0000256" key="1">
    <source>
        <dbReference type="ARBA" id="ARBA00006484"/>
    </source>
</evidence>
<comment type="similarity">
    <text evidence="1">Belongs to the short-chain dehydrogenases/reductases (SDR) family.</text>
</comment>
<dbReference type="PANTHER" id="PTHR24321">
    <property type="entry name" value="DEHYDROGENASES, SHORT CHAIN"/>
    <property type="match status" value="1"/>
</dbReference>
<dbReference type="InterPro" id="IPR020904">
    <property type="entry name" value="Sc_DH/Rdtase_CS"/>
</dbReference>
<dbReference type="AlphaFoldDB" id="A0AAQ4FRJ0"/>
<dbReference type="CDD" id="cd05233">
    <property type="entry name" value="SDR_c"/>
    <property type="match status" value="1"/>
</dbReference>
<gene>
    <name evidence="3" type="ORF">V5799_021176</name>
</gene>
<reference evidence="3 4" key="1">
    <citation type="journal article" date="2023" name="Arcadia Sci">
        <title>De novo assembly of a long-read Amblyomma americanum tick genome.</title>
        <authorList>
            <person name="Chou S."/>
            <person name="Poskanzer K.E."/>
            <person name="Rollins M."/>
            <person name="Thuy-Boun P.S."/>
        </authorList>
    </citation>
    <scope>NUCLEOTIDE SEQUENCE [LARGE SCALE GENOMIC DNA]</scope>
    <source>
        <strain evidence="3">F_SG_1</strain>
        <tissue evidence="3">Salivary glands</tissue>
    </source>
</reference>
<evidence type="ECO:0000313" key="4">
    <source>
        <dbReference type="Proteomes" id="UP001321473"/>
    </source>
</evidence>
<evidence type="ECO:0000256" key="2">
    <source>
        <dbReference type="ARBA" id="ARBA00023002"/>
    </source>
</evidence>